<dbReference type="Gene3D" id="3.80.10.10">
    <property type="entry name" value="Ribonuclease Inhibitor"/>
    <property type="match status" value="4"/>
</dbReference>
<dbReference type="CDD" id="cd00067">
    <property type="entry name" value="GAL4"/>
    <property type="match status" value="1"/>
</dbReference>
<dbReference type="GO" id="GO:0008270">
    <property type="term" value="F:zinc ion binding"/>
    <property type="evidence" value="ECO:0007669"/>
    <property type="project" value="InterPro"/>
</dbReference>
<sequence>MKNKSNKSASSADNSSDWRSKDKSSIDDQIISLYRSSQPSQQIINKRLELIARLSNIISTKYGSNYSVESFGSTCYQVSSSSSDLDLVIIDKDRPHGFDPSVDVYQLPSAYNPNNLAKTLSSNNLKSVQPIFAAVPIVKFTDPVTNLQCDLNANNLFGIRNSLLIKSYLDLSPIARPLVLAIKHWAKLRGLNDSAGQYGPTTLSSYTLILMVISFLQFIGHLPNLQDADQIKAARLPEHRLWVRPPVKRRDSKRDQQKPPVETTTTQGAQAAPAIIPHPPDVRVSFDTTFVKRPLGNFIPTNLSLSTALAGFFYFYSNEPSNSLNEFWGIDEPFNYETSIISMKYGGIIPRDDLFVDIYNRNLDGNINLTTTSVNVQKNTTTVSAQQPLQWREQLLVTQDPFITTRNTSTNVRPQTSRHIIEEFQNGHKAISSGKCYDDICKKRTTPFEGEPGPGSFRKAQRKVTNRRRKGNGKGEKSAKSTATETNKKSTSDSQKSTNKDKSSSESSKPEEKAVKEVKRKRKSRKPANKSTTVVIPKNNQASTAQPNNPPPQLKRLRLSRACDRCRKRKVKCDEGHPCQSCIAARSECTFVAEPQKPLKAKKNIAELEARMTALEKVLESIPPSISQAALSKLDYALTTESSFGLPGSSRKRSVDDFTKSQDKHTFESDAVDATNLVDKLASLSISPSYLYLDHEGNPAWAGSTSGLPLIDMLNNRSGSGTSSVPSASEHGESPGEEPGDFNQETYFPGRKATQVGLEPIIVWSRVTSLIPVDLMNTLIRTYMATTHLLWPFLHIPTFLKDYATPSSWGEPGFASLVVAICTIASRHVDDPRARSDPNDPASSGKHYFTLFSQLRDFPHNESGNVYYIQATFLAAVYLIGGGKLAKAFALLAESITLSIDSGLHRSLDHYDLTDKIWSEIRKRTFWSIFCWDKQAAAAFGRPPMIRLRDCDLEEPLDVDDQYLSDETTSQPANQPSRIRPFIHMIRLHVVLERVLDGCNLPAVFPSSSFLTKAAAIGQDRALESAEELLQEWRNQLPEDLKYTQATIASKDAYRLTQSERLHCLEQLTSMLVYRHKFSTAAIASEKLSEIQIEDQDGIVNRSRQQYQHIAQQTALTIIAAHSHISRRGLLTHYGVHVIHQLTQAGRTLVAVVLQSRKNKEKSSMSVSLEGLRVAVGLLRQFAIRYGCGTRSSDVLVEFCRVCQIPVEDEAHIPSIGQAWLRPVPLKSETAARKRKDSKSPTNGGLFMPLPMQLNESEGSNANINENFIQNATNASPESGILGGSNNNADSAADILELLNQGKFDVDALLDSTSQAGRVLDVHDFGLLAPPEASTFMSFAPDFNNFEANNDSLKGKTPKKGILKSPPPPSNRFPFISPIGDLFEKLSTKSTEEHQEPRGESSQTSQSTDGTFWGGFKRLLADGPSEALDTAKTLPNILQQQSSAHNSPPASHSEPSFKRVAFHLPAMTVTYPIHASLPPKDSQEHRQQVENAYREQLAARVGGQGHAYWTNDNARALIELYRDSCRMREESPRMELVEQLRTSASMRSTRSLDLSGLHLSREAVEPLADVLSVDWGLQRLILEDAGLTDDSMKPILHALLISGSLPWLSLANNKSVKEKGWKYLSVFIRRAHHLAYVDLSENVIDKKSAECIMAALARQNLRHDDQNVPKEAQETENHHVSSESPLIPSPALLRSTHTESSLSTIRLEGCTFKSGALEAIAQGLKNSALMHLSLRRNKISPNGVVSIALMLKDYADAPVNTTDPFSRSSNVPTRGLLSSFKSQQTGAEDDAPVVSSPSGSVTTRKIPATTIAPNGDIPQEQFSSPRLEDSQDRLDLGSQHLLRHDIGSGLITLDLKGNDIRSGVNYIATVLKRNKTLKVLNLSENRIDYHGLLSLSEALKHNHTLETLDLSKNPCCGPESDGITSLRTSFTVNSNMKRLFLADTQMQSEGAIALAEFLPEARTLLHIDLTENDLTMSGLLALSVAVKMNESLRCLDISIPINDPEMARLSQDILQSCIRNTEAAQEKSGKGKNLFGPIERSLLAKKLQEAEVQQTTAAVVAAAESPEGMARASVWNRTPSEVLLTSQEITKSFTGVFAKGDRDGIHSYIDARQFEVQALKDRLMELIAEGMVDTEDEMKLALSLNDDLEDLLIKIDNNKKRTTIRSRSVSINEDEMSNPHFQIMGSDDSDAESIPLETTRPQLAISTDVKSDNEEETPKPSEDLKSPTSDLSRSQLFEEGEIFRKGTALLDESRIDGEEDGEALRKEILETELPNPPPKSPTTP</sequence>
<dbReference type="InterPro" id="IPR007219">
    <property type="entry name" value="XnlR_reg_dom"/>
</dbReference>
<feature type="compositionally biased region" description="Low complexity" evidence="5">
    <location>
        <begin position="1792"/>
        <end position="1801"/>
    </location>
</feature>
<dbReference type="GO" id="GO:0010605">
    <property type="term" value="P:negative regulation of macromolecule metabolic process"/>
    <property type="evidence" value="ECO:0007669"/>
    <property type="project" value="UniProtKB-ARBA"/>
</dbReference>
<dbReference type="Pfam" id="PF04082">
    <property type="entry name" value="Fungal_trans"/>
    <property type="match status" value="1"/>
</dbReference>
<feature type="compositionally biased region" description="Polar residues" evidence="5">
    <location>
        <begin position="2226"/>
        <end position="2235"/>
    </location>
</feature>
<dbReference type="SMART" id="SM00368">
    <property type="entry name" value="LRR_RI"/>
    <property type="match status" value="9"/>
</dbReference>
<feature type="region of interest" description="Disordered" evidence="5">
    <location>
        <begin position="245"/>
        <end position="278"/>
    </location>
</feature>
<dbReference type="SMART" id="SM00906">
    <property type="entry name" value="Fungal_trans"/>
    <property type="match status" value="1"/>
</dbReference>
<feature type="compositionally biased region" description="Basic and acidic residues" evidence="5">
    <location>
        <begin position="2209"/>
        <end position="2225"/>
    </location>
</feature>
<feature type="compositionally biased region" description="Low complexity" evidence="5">
    <location>
        <begin position="263"/>
        <end position="275"/>
    </location>
</feature>
<dbReference type="PANTHER" id="PTHR46910">
    <property type="entry name" value="TRANSCRIPTION FACTOR PDR1"/>
    <property type="match status" value="1"/>
</dbReference>
<feature type="region of interest" description="Disordered" evidence="5">
    <location>
        <begin position="2252"/>
        <end position="2284"/>
    </location>
</feature>
<keyword evidence="4" id="KW-0539">Nucleus</keyword>
<dbReference type="Pfam" id="PF00172">
    <property type="entry name" value="Zn_clus"/>
    <property type="match status" value="1"/>
</dbReference>
<feature type="compositionally biased region" description="Pro residues" evidence="5">
    <location>
        <begin position="2274"/>
        <end position="2284"/>
    </location>
</feature>
<feature type="compositionally biased region" description="Basic and acidic residues" evidence="5">
    <location>
        <begin position="1388"/>
        <end position="1399"/>
    </location>
</feature>
<gene>
    <name evidence="7" type="ORF">E3Q17_02814</name>
</gene>
<feature type="compositionally biased region" description="Low complexity" evidence="5">
    <location>
        <begin position="718"/>
        <end position="729"/>
    </location>
</feature>
<feature type="region of interest" description="Disordered" evidence="5">
    <location>
        <begin position="1781"/>
        <end position="1830"/>
    </location>
</feature>
<evidence type="ECO:0000256" key="5">
    <source>
        <dbReference type="SAM" id="MobiDB-lite"/>
    </source>
</evidence>
<keyword evidence="2" id="KW-0479">Metal-binding</keyword>
<feature type="region of interest" description="Disordered" evidence="5">
    <location>
        <begin position="445"/>
        <end position="556"/>
    </location>
</feature>
<organism evidence="7 8">
    <name type="scientific">Wallemia mellicola</name>
    <dbReference type="NCBI Taxonomy" id="1708541"/>
    <lineage>
        <taxon>Eukaryota</taxon>
        <taxon>Fungi</taxon>
        <taxon>Dikarya</taxon>
        <taxon>Basidiomycota</taxon>
        <taxon>Wallemiomycotina</taxon>
        <taxon>Wallemiomycetes</taxon>
        <taxon>Wallemiales</taxon>
        <taxon>Wallemiaceae</taxon>
        <taxon>Wallemia</taxon>
    </lineage>
</organism>
<dbReference type="InterPro" id="IPR054708">
    <property type="entry name" value="MTPAP-like_central"/>
</dbReference>
<dbReference type="GO" id="GO:0005634">
    <property type="term" value="C:nucleus"/>
    <property type="evidence" value="ECO:0007669"/>
    <property type="project" value="UniProtKB-SubCell"/>
</dbReference>
<dbReference type="PROSITE" id="PS50048">
    <property type="entry name" value="ZN2_CY6_FUNGAL_2"/>
    <property type="match status" value="1"/>
</dbReference>
<evidence type="ECO:0000256" key="3">
    <source>
        <dbReference type="ARBA" id="ARBA00023125"/>
    </source>
</evidence>
<feature type="region of interest" description="Disordered" evidence="5">
    <location>
        <begin position="1"/>
        <end position="23"/>
    </location>
</feature>
<feature type="compositionally biased region" description="Basic residues" evidence="5">
    <location>
        <begin position="518"/>
        <end position="528"/>
    </location>
</feature>
<feature type="region of interest" description="Disordered" evidence="5">
    <location>
        <begin position="1388"/>
        <end position="1413"/>
    </location>
</feature>
<dbReference type="CDD" id="cd05402">
    <property type="entry name" value="NT_PAP_TUTase"/>
    <property type="match status" value="1"/>
</dbReference>
<evidence type="ECO:0000256" key="2">
    <source>
        <dbReference type="ARBA" id="ARBA00022723"/>
    </source>
</evidence>
<feature type="compositionally biased region" description="Polar residues" evidence="5">
    <location>
        <begin position="529"/>
        <end position="547"/>
    </location>
</feature>
<dbReference type="Pfam" id="PF13516">
    <property type="entry name" value="LRR_6"/>
    <property type="match status" value="2"/>
</dbReference>
<dbReference type="Gene3D" id="4.10.240.10">
    <property type="entry name" value="Zn(2)-C6 fungal-type DNA-binding domain"/>
    <property type="match status" value="1"/>
</dbReference>
<dbReference type="GO" id="GO:0000981">
    <property type="term" value="F:DNA-binding transcription factor activity, RNA polymerase II-specific"/>
    <property type="evidence" value="ECO:0007669"/>
    <property type="project" value="InterPro"/>
</dbReference>
<dbReference type="SUPFAM" id="SSF81301">
    <property type="entry name" value="Nucleotidyltransferase"/>
    <property type="match status" value="1"/>
</dbReference>
<evidence type="ECO:0000259" key="6">
    <source>
        <dbReference type="PROSITE" id="PS50048"/>
    </source>
</evidence>
<feature type="domain" description="Zn(2)-C6 fungal-type" evidence="6">
    <location>
        <begin position="562"/>
        <end position="591"/>
    </location>
</feature>
<dbReference type="CDD" id="cd12148">
    <property type="entry name" value="fungal_TF_MHR"/>
    <property type="match status" value="1"/>
</dbReference>
<feature type="compositionally biased region" description="Basic and acidic residues" evidence="5">
    <location>
        <begin position="248"/>
        <end position="257"/>
    </location>
</feature>
<feature type="region of interest" description="Disordered" evidence="5">
    <location>
        <begin position="718"/>
        <end position="747"/>
    </location>
</feature>
<dbReference type="InterPro" id="IPR050987">
    <property type="entry name" value="AtrR-like"/>
</dbReference>
<accession>A0A4T0NP43</accession>
<dbReference type="SMART" id="SM00066">
    <property type="entry name" value="GAL4"/>
    <property type="match status" value="1"/>
</dbReference>
<feature type="region of interest" description="Disordered" evidence="5">
    <location>
        <begin position="2166"/>
        <end position="2240"/>
    </location>
</feature>
<dbReference type="PROSITE" id="PS00463">
    <property type="entry name" value="ZN2_CY6_FUNGAL_1"/>
    <property type="match status" value="1"/>
</dbReference>
<feature type="compositionally biased region" description="Basic residues" evidence="5">
    <location>
        <begin position="459"/>
        <end position="472"/>
    </location>
</feature>
<dbReference type="SUPFAM" id="SSF81631">
    <property type="entry name" value="PAP/OAS1 substrate-binding domain"/>
    <property type="match status" value="1"/>
</dbReference>
<feature type="compositionally biased region" description="Low complexity" evidence="5">
    <location>
        <begin position="1"/>
        <end position="15"/>
    </location>
</feature>
<dbReference type="InterPro" id="IPR001611">
    <property type="entry name" value="Leu-rich_rpt"/>
</dbReference>
<evidence type="ECO:0000256" key="4">
    <source>
        <dbReference type="ARBA" id="ARBA00023242"/>
    </source>
</evidence>
<keyword evidence="3" id="KW-0238">DNA-binding</keyword>
<dbReference type="GO" id="GO:0006351">
    <property type="term" value="P:DNA-templated transcription"/>
    <property type="evidence" value="ECO:0007669"/>
    <property type="project" value="InterPro"/>
</dbReference>
<dbReference type="Proteomes" id="UP000307169">
    <property type="component" value="Unassembled WGS sequence"/>
</dbReference>
<protein>
    <submittedName>
        <fullName evidence="7">RNI-like protein</fullName>
    </submittedName>
</protein>
<comment type="caution">
    <text evidence="7">The sequence shown here is derived from an EMBL/GenBank/DDBJ whole genome shotgun (WGS) entry which is preliminary data.</text>
</comment>
<feature type="compositionally biased region" description="Polar residues" evidence="5">
    <location>
        <begin position="1400"/>
        <end position="1410"/>
    </location>
</feature>
<feature type="region of interest" description="Disordered" evidence="5">
    <location>
        <begin position="1230"/>
        <end position="1249"/>
    </location>
</feature>
<reference evidence="7 8" key="1">
    <citation type="submission" date="2019-03" db="EMBL/GenBank/DDBJ databases">
        <title>Sequencing 25 genomes of Wallemia mellicola.</title>
        <authorList>
            <person name="Gostincar C."/>
        </authorList>
    </citation>
    <scope>NUCLEOTIDE SEQUENCE [LARGE SCALE GENOMIC DNA]</scope>
    <source>
        <strain evidence="7 8">EXF-1262</strain>
    </source>
</reference>
<evidence type="ECO:0000256" key="1">
    <source>
        <dbReference type="ARBA" id="ARBA00004123"/>
    </source>
</evidence>
<dbReference type="Gene3D" id="3.30.460.10">
    <property type="entry name" value="Beta Polymerase, domain 2"/>
    <property type="match status" value="1"/>
</dbReference>
<feature type="region of interest" description="Disordered" evidence="5">
    <location>
        <begin position="1663"/>
        <end position="1691"/>
    </location>
</feature>
<dbReference type="InterPro" id="IPR001138">
    <property type="entry name" value="Zn2Cys6_DnaBD"/>
</dbReference>
<name>A0A4T0NP43_9BASI</name>
<dbReference type="PANTHER" id="PTHR46910:SF3">
    <property type="entry name" value="HALOTOLERANCE PROTEIN 9-RELATED"/>
    <property type="match status" value="1"/>
</dbReference>
<feature type="compositionally biased region" description="Basic and acidic residues" evidence="5">
    <location>
        <begin position="498"/>
        <end position="517"/>
    </location>
</feature>
<feature type="region of interest" description="Disordered" evidence="5">
    <location>
        <begin position="1350"/>
        <end position="1376"/>
    </location>
</feature>
<dbReference type="SUPFAM" id="SSF57701">
    <property type="entry name" value="Zn2/Cys6 DNA-binding domain"/>
    <property type="match status" value="1"/>
</dbReference>
<feature type="compositionally biased region" description="Basic and acidic residues" evidence="5">
    <location>
        <begin position="1663"/>
        <end position="1681"/>
    </location>
</feature>
<dbReference type="GO" id="GO:0003677">
    <property type="term" value="F:DNA binding"/>
    <property type="evidence" value="ECO:0007669"/>
    <property type="project" value="UniProtKB-KW"/>
</dbReference>
<proteinExistence type="predicted"/>
<dbReference type="GO" id="GO:0016779">
    <property type="term" value="F:nucleotidyltransferase activity"/>
    <property type="evidence" value="ECO:0007669"/>
    <property type="project" value="UniProtKB-ARBA"/>
</dbReference>
<evidence type="ECO:0000313" key="8">
    <source>
        <dbReference type="Proteomes" id="UP000307169"/>
    </source>
</evidence>
<dbReference type="Pfam" id="PF22600">
    <property type="entry name" value="MTPAP-like_central"/>
    <property type="match status" value="1"/>
</dbReference>
<dbReference type="InterPro" id="IPR043519">
    <property type="entry name" value="NT_sf"/>
</dbReference>
<evidence type="ECO:0000313" key="7">
    <source>
        <dbReference type="EMBL" id="TIB98925.1"/>
    </source>
</evidence>
<dbReference type="Gene3D" id="1.10.1410.10">
    <property type="match status" value="1"/>
</dbReference>
<dbReference type="SUPFAM" id="SSF52047">
    <property type="entry name" value="RNI-like"/>
    <property type="match status" value="1"/>
</dbReference>
<comment type="subcellular location">
    <subcellularLocation>
        <location evidence="1">Nucleus</location>
    </subcellularLocation>
</comment>
<dbReference type="InterPro" id="IPR032675">
    <property type="entry name" value="LRR_dom_sf"/>
</dbReference>
<dbReference type="InterPro" id="IPR036864">
    <property type="entry name" value="Zn2-C6_fun-type_DNA-bd_sf"/>
</dbReference>
<feature type="compositionally biased region" description="Basic and acidic residues" evidence="5">
    <location>
        <begin position="2252"/>
        <end position="2269"/>
    </location>
</feature>
<dbReference type="EMBL" id="SPRH01000034">
    <property type="protein sequence ID" value="TIB98925.1"/>
    <property type="molecule type" value="Genomic_DNA"/>
</dbReference>